<dbReference type="Proteomes" id="UP001320420">
    <property type="component" value="Unassembled WGS sequence"/>
</dbReference>
<keyword evidence="4 6" id="KW-0472">Membrane</keyword>
<evidence type="ECO:0000256" key="7">
    <source>
        <dbReference type="SAM" id="SignalP"/>
    </source>
</evidence>
<evidence type="ECO:0000256" key="3">
    <source>
        <dbReference type="ARBA" id="ARBA00022989"/>
    </source>
</evidence>
<accession>A0AAN9UPI7</accession>
<feature type="region of interest" description="Disordered" evidence="5">
    <location>
        <begin position="254"/>
        <end position="307"/>
    </location>
</feature>
<dbReference type="PANTHER" id="PTHR15549">
    <property type="entry name" value="PAIRED IMMUNOGLOBULIN-LIKE TYPE 2 RECEPTOR"/>
    <property type="match status" value="1"/>
</dbReference>
<keyword evidence="7" id="KW-0732">Signal</keyword>
<organism evidence="8 9">
    <name type="scientific">Diatrype stigma</name>
    <dbReference type="NCBI Taxonomy" id="117547"/>
    <lineage>
        <taxon>Eukaryota</taxon>
        <taxon>Fungi</taxon>
        <taxon>Dikarya</taxon>
        <taxon>Ascomycota</taxon>
        <taxon>Pezizomycotina</taxon>
        <taxon>Sordariomycetes</taxon>
        <taxon>Xylariomycetidae</taxon>
        <taxon>Xylariales</taxon>
        <taxon>Diatrypaceae</taxon>
        <taxon>Diatrype</taxon>
    </lineage>
</organism>
<dbReference type="AlphaFoldDB" id="A0AAN9UPI7"/>
<evidence type="ECO:0000256" key="6">
    <source>
        <dbReference type="SAM" id="Phobius"/>
    </source>
</evidence>
<dbReference type="EMBL" id="JAKJXP020000037">
    <property type="protein sequence ID" value="KAK7752490.1"/>
    <property type="molecule type" value="Genomic_DNA"/>
</dbReference>
<keyword evidence="9" id="KW-1185">Reference proteome</keyword>
<sequence length="307" mass="32481">MRLLPSLPWLAICLLPGIFQSTSAQIDPNDKDHGVRWVYPLRAEDYTFHYMDTVEVEWTSYFDQPLLYTFCSLNGQPKSQGYAEAFNGSKTVLLDWTDAGPPCWFNLRPNTSTGYGSNSNTWGYDLAQRSQPVTLGADISSTATTSAPTSSTTIATDAATTASTGETSSTTTSDATDATSSSTSSSSSKQLGVGAQAGIGVAAGAAGIGLGVLGAILWMRRRKRQKGMVGGDSAYAGLPAQVYSGYDYKGYSSRDGRWPVSPPPPATDSHYGGPALPGYAEMANTAPRPELDADRPAAELSAAYHGR</sequence>
<dbReference type="GO" id="GO:0016020">
    <property type="term" value="C:membrane"/>
    <property type="evidence" value="ECO:0007669"/>
    <property type="project" value="UniProtKB-SubCell"/>
</dbReference>
<evidence type="ECO:0000256" key="5">
    <source>
        <dbReference type="SAM" id="MobiDB-lite"/>
    </source>
</evidence>
<evidence type="ECO:0000313" key="9">
    <source>
        <dbReference type="Proteomes" id="UP001320420"/>
    </source>
</evidence>
<evidence type="ECO:0000256" key="4">
    <source>
        <dbReference type="ARBA" id="ARBA00023136"/>
    </source>
</evidence>
<feature type="signal peptide" evidence="7">
    <location>
        <begin position="1"/>
        <end position="24"/>
    </location>
</feature>
<protein>
    <submittedName>
        <fullName evidence="8">Uncharacterized protein</fullName>
    </submittedName>
</protein>
<feature type="chain" id="PRO_5043054742" evidence="7">
    <location>
        <begin position="25"/>
        <end position="307"/>
    </location>
</feature>
<comment type="subcellular location">
    <subcellularLocation>
        <location evidence="1">Membrane</location>
        <topology evidence="1">Single-pass membrane protein</topology>
    </subcellularLocation>
</comment>
<dbReference type="GO" id="GO:0071944">
    <property type="term" value="C:cell periphery"/>
    <property type="evidence" value="ECO:0007669"/>
    <property type="project" value="UniProtKB-ARBA"/>
</dbReference>
<keyword evidence="3 6" id="KW-1133">Transmembrane helix</keyword>
<feature type="transmembrane region" description="Helical" evidence="6">
    <location>
        <begin position="197"/>
        <end position="218"/>
    </location>
</feature>
<comment type="caution">
    <text evidence="8">The sequence shown here is derived from an EMBL/GenBank/DDBJ whole genome shotgun (WGS) entry which is preliminary data.</text>
</comment>
<dbReference type="InterPro" id="IPR051694">
    <property type="entry name" value="Immunoregulatory_rcpt-like"/>
</dbReference>
<reference evidence="8 9" key="1">
    <citation type="submission" date="2024-02" db="EMBL/GenBank/DDBJ databases">
        <title>De novo assembly and annotation of 12 fungi associated with fruit tree decline syndrome in Ontario, Canada.</title>
        <authorList>
            <person name="Sulman M."/>
            <person name="Ellouze W."/>
            <person name="Ilyukhin E."/>
        </authorList>
    </citation>
    <scope>NUCLEOTIDE SEQUENCE [LARGE SCALE GENOMIC DNA]</scope>
    <source>
        <strain evidence="8 9">M11/M66-122</strain>
    </source>
</reference>
<dbReference type="PANTHER" id="PTHR15549:SF30">
    <property type="entry name" value="MID2 DOMAIN-CONTAINING PROTEIN"/>
    <property type="match status" value="1"/>
</dbReference>
<proteinExistence type="predicted"/>
<evidence type="ECO:0000313" key="8">
    <source>
        <dbReference type="EMBL" id="KAK7752490.1"/>
    </source>
</evidence>
<name>A0AAN9UPI7_9PEZI</name>
<keyword evidence="2 6" id="KW-0812">Transmembrane</keyword>
<gene>
    <name evidence="8" type="ORF">SLS62_005458</name>
</gene>
<feature type="region of interest" description="Disordered" evidence="5">
    <location>
        <begin position="141"/>
        <end position="190"/>
    </location>
</feature>
<evidence type="ECO:0000256" key="2">
    <source>
        <dbReference type="ARBA" id="ARBA00022692"/>
    </source>
</evidence>
<evidence type="ECO:0000256" key="1">
    <source>
        <dbReference type="ARBA" id="ARBA00004167"/>
    </source>
</evidence>